<comment type="caution">
    <text evidence="5">The sequence shown here is derived from an EMBL/GenBank/DDBJ whole genome shotgun (WGS) entry which is preliminary data.</text>
</comment>
<evidence type="ECO:0000313" key="6">
    <source>
        <dbReference type="Proteomes" id="UP000570678"/>
    </source>
</evidence>
<comment type="similarity">
    <text evidence="2">Belongs to the EspG family.</text>
</comment>
<proteinExistence type="inferred from homology"/>
<accession>A0A846YLY3</accession>
<dbReference type="Pfam" id="PF14011">
    <property type="entry name" value="ESX-1_EspG"/>
    <property type="match status" value="1"/>
</dbReference>
<dbReference type="InterPro" id="IPR025734">
    <property type="entry name" value="EspG"/>
</dbReference>
<sequence>MFGDHAETGPVSVDLNVDAALALQRMAGIDSYPSVLAVLPNIYKIEDRDRVHAVVIEQLAAAGVVDGDRVHPLVEDWLNCLYRPDSELEMRILDNGAGDHEATMLRMSLARRGMDHVLAVRCDDHIVIQPVFAKGADHGVLSAAVKAALGEYPILDIDPFTADAAALAEVPADPETSRTVLRELGASPRTASALTRALGEVVRRAELVMTEHRDGGAGSIVSKASVGVLDTFSGRFVVTPSAAMDGEIWSTFQPGDDAAIKAGIDALIELLPSRSWFETSRTL</sequence>
<gene>
    <name evidence="5" type="ORF">HGA15_27535</name>
</gene>
<dbReference type="Proteomes" id="UP000570678">
    <property type="component" value="Unassembled WGS sequence"/>
</dbReference>
<reference evidence="5 6" key="1">
    <citation type="submission" date="2020-04" db="EMBL/GenBank/DDBJ databases">
        <title>MicrobeNet Type strains.</title>
        <authorList>
            <person name="Nicholson A.C."/>
        </authorList>
    </citation>
    <scope>NUCLEOTIDE SEQUENCE [LARGE SCALE GENOMIC DNA]</scope>
    <source>
        <strain evidence="5 6">JCM 3332</strain>
    </source>
</reference>
<dbReference type="AlphaFoldDB" id="A0A846YLY3"/>
<comment type="subcellular location">
    <subcellularLocation>
        <location evidence="1">Cytoplasm</location>
    </subcellularLocation>
</comment>
<evidence type="ECO:0000256" key="1">
    <source>
        <dbReference type="ARBA" id="ARBA00004496"/>
    </source>
</evidence>
<dbReference type="RefSeq" id="WP_062976865.1">
    <property type="nucleotide sequence ID" value="NZ_JAAXOT010000018.1"/>
</dbReference>
<organism evidence="5 6">
    <name type="scientific">Nocardia flavorosea</name>
    <dbReference type="NCBI Taxonomy" id="53429"/>
    <lineage>
        <taxon>Bacteria</taxon>
        <taxon>Bacillati</taxon>
        <taxon>Actinomycetota</taxon>
        <taxon>Actinomycetes</taxon>
        <taxon>Mycobacteriales</taxon>
        <taxon>Nocardiaceae</taxon>
        <taxon>Nocardia</taxon>
    </lineage>
</organism>
<evidence type="ECO:0000256" key="3">
    <source>
        <dbReference type="ARBA" id="ARBA00022490"/>
    </source>
</evidence>
<protein>
    <submittedName>
        <fullName evidence="5">ESX secretion-associated protein EspG</fullName>
    </submittedName>
</protein>
<evidence type="ECO:0000256" key="2">
    <source>
        <dbReference type="ARBA" id="ARBA00006411"/>
    </source>
</evidence>
<evidence type="ECO:0000313" key="5">
    <source>
        <dbReference type="EMBL" id="NKY59833.1"/>
    </source>
</evidence>
<keyword evidence="4" id="KW-0143">Chaperone</keyword>
<dbReference type="EMBL" id="JAAXOT010000018">
    <property type="protein sequence ID" value="NKY59833.1"/>
    <property type="molecule type" value="Genomic_DNA"/>
</dbReference>
<name>A0A846YLY3_9NOCA</name>
<evidence type="ECO:0000256" key="4">
    <source>
        <dbReference type="ARBA" id="ARBA00023186"/>
    </source>
</evidence>
<keyword evidence="3" id="KW-0963">Cytoplasm</keyword>
<keyword evidence="6" id="KW-1185">Reference proteome</keyword>